<name>A0A375DZ59_9BURK</name>
<dbReference type="AlphaFoldDB" id="A0A375DZ59"/>
<proteinExistence type="predicted"/>
<dbReference type="SUPFAM" id="SSF81296">
    <property type="entry name" value="E set domains"/>
    <property type="match status" value="1"/>
</dbReference>
<gene>
    <name evidence="1" type="ORF">CBM2613_A210047</name>
</gene>
<evidence type="ECO:0000313" key="1">
    <source>
        <dbReference type="EMBL" id="SOZ56161.1"/>
    </source>
</evidence>
<dbReference type="Proteomes" id="UP000256952">
    <property type="component" value="Chromosome CBM2613_a"/>
</dbReference>
<dbReference type="Gene3D" id="2.60.40.10">
    <property type="entry name" value="Immunoglobulins"/>
    <property type="match status" value="1"/>
</dbReference>
<dbReference type="EMBL" id="OFTH01000014">
    <property type="protein sequence ID" value="SOZ56161.1"/>
    <property type="molecule type" value="Genomic_DNA"/>
</dbReference>
<dbReference type="RefSeq" id="WP_116295308.1">
    <property type="nucleotide sequence ID" value="NZ_LT977009.1"/>
</dbReference>
<dbReference type="InterPro" id="IPR014756">
    <property type="entry name" value="Ig_E-set"/>
</dbReference>
<protein>
    <recommendedName>
        <fullName evidence="2">Galactose oxidase-like Early set domain-containing protein</fullName>
    </recommendedName>
</protein>
<comment type="caution">
    <text evidence="1">The sequence shown here is derived from an EMBL/GenBank/DDBJ whole genome shotgun (WGS) entry which is preliminary data.</text>
</comment>
<reference evidence="1" key="1">
    <citation type="submission" date="2018-01" db="EMBL/GenBank/DDBJ databases">
        <authorList>
            <person name="Clerissi C."/>
        </authorList>
    </citation>
    <scope>NUCLEOTIDE SEQUENCE</scope>
    <source>
        <strain evidence="1">Cupriavidus taiwanensis STM 8556</strain>
    </source>
</reference>
<evidence type="ECO:0008006" key="2">
    <source>
        <dbReference type="Google" id="ProtNLM"/>
    </source>
</evidence>
<organism evidence="1">
    <name type="scientific">Cupriavidus taiwanensis</name>
    <dbReference type="NCBI Taxonomy" id="164546"/>
    <lineage>
        <taxon>Bacteria</taxon>
        <taxon>Pseudomonadati</taxon>
        <taxon>Pseudomonadota</taxon>
        <taxon>Betaproteobacteria</taxon>
        <taxon>Burkholderiales</taxon>
        <taxon>Burkholderiaceae</taxon>
        <taxon>Cupriavidus</taxon>
    </lineage>
</organism>
<dbReference type="InterPro" id="IPR013783">
    <property type="entry name" value="Ig-like_fold"/>
</dbReference>
<sequence>MKLPFAQQGGKLEVTAPPLPGLAIAGDYLLYVVGTNGAVSDGRHVVLKLLSDPEPD</sequence>
<accession>A0A375DZ59</accession>